<proteinExistence type="predicted"/>
<sequence length="136" mass="16066">QCPFNENFNATIGYSSTPDHIDAQLNISEFIEYDVKRIDTPVKKKRRRTKNIDPEEYRNIKVGEEKKRRETIAQGFIMLKEQLPVTYSKKGNAKLLKKAASYIVQREKRLKKLQLELNQLKKTCDNLNTELEFFKK</sequence>
<organism evidence="1 2">
    <name type="scientific">Dentiscutata heterogama</name>
    <dbReference type="NCBI Taxonomy" id="1316150"/>
    <lineage>
        <taxon>Eukaryota</taxon>
        <taxon>Fungi</taxon>
        <taxon>Fungi incertae sedis</taxon>
        <taxon>Mucoromycota</taxon>
        <taxon>Glomeromycotina</taxon>
        <taxon>Glomeromycetes</taxon>
        <taxon>Diversisporales</taxon>
        <taxon>Gigasporaceae</taxon>
        <taxon>Dentiscutata</taxon>
    </lineage>
</organism>
<accession>A0ACA9LZC9</accession>
<comment type="caution">
    <text evidence="1">The sequence shown here is derived from an EMBL/GenBank/DDBJ whole genome shotgun (WGS) entry which is preliminary data.</text>
</comment>
<protein>
    <submittedName>
        <fullName evidence="1">10482_t:CDS:1</fullName>
    </submittedName>
</protein>
<keyword evidence="2" id="KW-1185">Reference proteome</keyword>
<name>A0ACA9LZC9_9GLOM</name>
<reference evidence="1" key="1">
    <citation type="submission" date="2021-06" db="EMBL/GenBank/DDBJ databases">
        <authorList>
            <person name="Kallberg Y."/>
            <person name="Tangrot J."/>
            <person name="Rosling A."/>
        </authorList>
    </citation>
    <scope>NUCLEOTIDE SEQUENCE</scope>
    <source>
        <strain evidence="1">IL203A</strain>
    </source>
</reference>
<dbReference type="Proteomes" id="UP000789702">
    <property type="component" value="Unassembled WGS sequence"/>
</dbReference>
<gene>
    <name evidence="1" type="ORF">DHETER_LOCUS5528</name>
</gene>
<feature type="non-terminal residue" evidence="1">
    <location>
        <position position="1"/>
    </location>
</feature>
<dbReference type="EMBL" id="CAJVPU010006228">
    <property type="protein sequence ID" value="CAG8558257.1"/>
    <property type="molecule type" value="Genomic_DNA"/>
</dbReference>
<evidence type="ECO:0000313" key="2">
    <source>
        <dbReference type="Proteomes" id="UP000789702"/>
    </source>
</evidence>
<evidence type="ECO:0000313" key="1">
    <source>
        <dbReference type="EMBL" id="CAG8558257.1"/>
    </source>
</evidence>